<dbReference type="EMBL" id="JAAMPI010000353">
    <property type="protein sequence ID" value="KAF4632375.1"/>
    <property type="molecule type" value="Genomic_DNA"/>
</dbReference>
<dbReference type="AlphaFoldDB" id="A0A8H4RLX6"/>
<proteinExistence type="predicted"/>
<protein>
    <submittedName>
        <fullName evidence="1">Uncharacterized protein</fullName>
    </submittedName>
</protein>
<evidence type="ECO:0000313" key="2">
    <source>
        <dbReference type="Proteomes" id="UP000566819"/>
    </source>
</evidence>
<organism evidence="1 2">
    <name type="scientific">Cudoniella acicularis</name>
    <dbReference type="NCBI Taxonomy" id="354080"/>
    <lineage>
        <taxon>Eukaryota</taxon>
        <taxon>Fungi</taxon>
        <taxon>Dikarya</taxon>
        <taxon>Ascomycota</taxon>
        <taxon>Pezizomycotina</taxon>
        <taxon>Leotiomycetes</taxon>
        <taxon>Helotiales</taxon>
        <taxon>Tricladiaceae</taxon>
        <taxon>Cudoniella</taxon>
    </lineage>
</organism>
<comment type="caution">
    <text evidence="1">The sequence shown here is derived from an EMBL/GenBank/DDBJ whole genome shotgun (WGS) entry which is preliminary data.</text>
</comment>
<dbReference type="Proteomes" id="UP000566819">
    <property type="component" value="Unassembled WGS sequence"/>
</dbReference>
<keyword evidence="2" id="KW-1185">Reference proteome</keyword>
<accession>A0A8H4RLX6</accession>
<evidence type="ECO:0000313" key="1">
    <source>
        <dbReference type="EMBL" id="KAF4632375.1"/>
    </source>
</evidence>
<reference evidence="1 2" key="1">
    <citation type="submission" date="2020-03" db="EMBL/GenBank/DDBJ databases">
        <title>Draft Genome Sequence of Cudoniella acicularis.</title>
        <authorList>
            <person name="Buettner E."/>
            <person name="Kellner H."/>
        </authorList>
    </citation>
    <scope>NUCLEOTIDE SEQUENCE [LARGE SCALE GENOMIC DNA]</scope>
    <source>
        <strain evidence="1 2">DSM 108380</strain>
    </source>
</reference>
<sequence length="114" mass="13029">MATIPMSSAKDLWSTWGKALTHYWETVFKPIFEREDDFHRLIPVDHTAAAQTMANEIDLYLINVIDETHNPHGPVGRLSPPRNPRNVGVVEIFSIGESQEMNRMVGVKIAMWQQ</sequence>
<name>A0A8H4RLX6_9HELO</name>
<gene>
    <name evidence="1" type="ORF">G7Y89_g5757</name>
</gene>